<dbReference type="PANTHER" id="PTHR47092:SF1">
    <property type="entry name" value="CHROMATIN REMODELING REGULATOR CECR2"/>
    <property type="match status" value="1"/>
</dbReference>
<proteinExistence type="predicted"/>
<dbReference type="GO" id="GO:0006338">
    <property type="term" value="P:chromatin remodeling"/>
    <property type="evidence" value="ECO:0007669"/>
    <property type="project" value="InterPro"/>
</dbReference>
<evidence type="ECO:0000256" key="1">
    <source>
        <dbReference type="ARBA" id="ARBA00023117"/>
    </source>
</evidence>
<dbReference type="Proteomes" id="UP001054945">
    <property type="component" value="Unassembled WGS sequence"/>
</dbReference>
<feature type="region of interest" description="Disordered" evidence="3">
    <location>
        <begin position="188"/>
        <end position="288"/>
    </location>
</feature>
<dbReference type="AlphaFoldDB" id="A0AAV4VCE0"/>
<keyword evidence="6" id="KW-1185">Reference proteome</keyword>
<name>A0AAV4VCE0_CAEEX</name>
<feature type="compositionally biased region" description="Basic and acidic residues" evidence="3">
    <location>
        <begin position="244"/>
        <end position="254"/>
    </location>
</feature>
<reference evidence="5 6" key="1">
    <citation type="submission" date="2021-06" db="EMBL/GenBank/DDBJ databases">
        <title>Caerostris extrusa draft genome.</title>
        <authorList>
            <person name="Kono N."/>
            <person name="Arakawa K."/>
        </authorList>
    </citation>
    <scope>NUCLEOTIDE SEQUENCE [LARGE SCALE GENOMIC DNA]</scope>
</reference>
<dbReference type="SMART" id="SM00297">
    <property type="entry name" value="BROMO"/>
    <property type="match status" value="1"/>
</dbReference>
<dbReference type="PRINTS" id="PR00503">
    <property type="entry name" value="BROMODOMAIN"/>
</dbReference>
<dbReference type="PANTHER" id="PTHR47092">
    <property type="entry name" value="CAT EYE SYNDROME CRITICAL REGION PROTEIN 2"/>
    <property type="match status" value="1"/>
</dbReference>
<dbReference type="InterPro" id="IPR036427">
    <property type="entry name" value="Bromodomain-like_sf"/>
</dbReference>
<organism evidence="5 6">
    <name type="scientific">Caerostris extrusa</name>
    <name type="common">Bark spider</name>
    <name type="synonym">Caerostris bankana</name>
    <dbReference type="NCBI Taxonomy" id="172846"/>
    <lineage>
        <taxon>Eukaryota</taxon>
        <taxon>Metazoa</taxon>
        <taxon>Ecdysozoa</taxon>
        <taxon>Arthropoda</taxon>
        <taxon>Chelicerata</taxon>
        <taxon>Arachnida</taxon>
        <taxon>Araneae</taxon>
        <taxon>Araneomorphae</taxon>
        <taxon>Entelegynae</taxon>
        <taxon>Araneoidea</taxon>
        <taxon>Araneidae</taxon>
        <taxon>Caerostris</taxon>
    </lineage>
</organism>
<evidence type="ECO:0000256" key="3">
    <source>
        <dbReference type="SAM" id="MobiDB-lite"/>
    </source>
</evidence>
<protein>
    <submittedName>
        <fullName evidence="5">Cat eye syndrome critical region protein 2</fullName>
    </submittedName>
</protein>
<accession>A0AAV4VCE0</accession>
<comment type="caution">
    <text evidence="5">The sequence shown here is derived from an EMBL/GenBank/DDBJ whole genome shotgun (WGS) entry which is preliminary data.</text>
</comment>
<dbReference type="InterPro" id="IPR001487">
    <property type="entry name" value="Bromodomain"/>
</dbReference>
<evidence type="ECO:0000313" key="5">
    <source>
        <dbReference type="EMBL" id="GIY67324.1"/>
    </source>
</evidence>
<dbReference type="SUPFAM" id="SSF47370">
    <property type="entry name" value="Bromodomain"/>
    <property type="match status" value="1"/>
</dbReference>
<dbReference type="PROSITE" id="PS50014">
    <property type="entry name" value="BROMODOMAIN_2"/>
    <property type="match status" value="1"/>
</dbReference>
<sequence>MPKAVRKIWKTEDRQEENPLSKENTTFFLNLDIKVKVDILNSLCYLRLDQPDAINALKEMDADSLRVQPLGCDDEGNEYWYFYGLRLYKQEPAREKIKKEIGKEVEWNEQKSRSFLKRGRGRPKKQRKLVGECDDFDDAPMKKHGIFDIEEKSRWSAVCHDIEDWIEFAEKFKDRKVTDEASGINAKASFYKNGDEKTRNPPPPPPVNEDNYKKYLVQDRAQRLEERNRRMNGNVNKQSRKTRRSFEENSNIERRSKRLRRTSYDDDDEEEDDFVEESSPKSDDSEDNILIRKKSGVKSLILQVLAEVKSQEDAVPFLFQMTESNAPGYYDIIEEPMDLSKIERKLRLGLYKTVDDIDNDFKIMLLNHQSYYGNQSEFVHKGKKDLETVPKTCYSHQT</sequence>
<dbReference type="Gene3D" id="1.20.920.10">
    <property type="entry name" value="Bromodomain-like"/>
    <property type="match status" value="1"/>
</dbReference>
<evidence type="ECO:0000313" key="6">
    <source>
        <dbReference type="Proteomes" id="UP001054945"/>
    </source>
</evidence>
<evidence type="ECO:0000259" key="4">
    <source>
        <dbReference type="PROSITE" id="PS50014"/>
    </source>
</evidence>
<dbReference type="EMBL" id="BPLR01014227">
    <property type="protein sequence ID" value="GIY67324.1"/>
    <property type="molecule type" value="Genomic_DNA"/>
</dbReference>
<feature type="domain" description="Bromo" evidence="4">
    <location>
        <begin position="309"/>
        <end position="379"/>
    </location>
</feature>
<dbReference type="InterPro" id="IPR029614">
    <property type="entry name" value="CECR2"/>
</dbReference>
<evidence type="ECO:0000256" key="2">
    <source>
        <dbReference type="PROSITE-ProRule" id="PRU00035"/>
    </source>
</evidence>
<feature type="compositionally biased region" description="Acidic residues" evidence="3">
    <location>
        <begin position="265"/>
        <end position="276"/>
    </location>
</feature>
<keyword evidence="1 2" id="KW-0103">Bromodomain</keyword>
<feature type="compositionally biased region" description="Basic and acidic residues" evidence="3">
    <location>
        <begin position="210"/>
        <end position="229"/>
    </location>
</feature>
<dbReference type="GO" id="GO:0090537">
    <property type="term" value="C:CERF complex"/>
    <property type="evidence" value="ECO:0007669"/>
    <property type="project" value="InterPro"/>
</dbReference>
<gene>
    <name evidence="5" type="primary">CECR2</name>
    <name evidence="5" type="ORF">CEXT_288841</name>
</gene>
<dbReference type="Pfam" id="PF00439">
    <property type="entry name" value="Bromodomain"/>
    <property type="match status" value="1"/>
</dbReference>